<comment type="similarity">
    <text evidence="8 9">Belongs to the CemA family.</text>
</comment>
<keyword evidence="3 9" id="KW-0812">Transmembrane</keyword>
<dbReference type="GeneID" id="20356010"/>
<evidence type="ECO:0000256" key="9">
    <source>
        <dbReference type="HAMAP-Rule" id="MF_01308"/>
    </source>
</evidence>
<comment type="function">
    <text evidence="9">Contributes to K(+)/H(+) antiport activity by supporting proton efflux to control proton extrusion and homeostasis in chloroplasts in a light-dependent manner to modulate photosynthesis. Prevents excessive induction of non-photochemical quenching (NPQ) under continuous-light conditions. Indirectly promotes efficient inorganic carbon uptake into chloroplasts.</text>
</comment>
<accession>A0A088CIB4</accession>
<evidence type="ECO:0000256" key="8">
    <source>
        <dbReference type="ARBA" id="ARBA00043980"/>
    </source>
</evidence>
<dbReference type="PANTHER" id="PTHR33650">
    <property type="entry name" value="CHLOROPLAST ENVELOPE MEMBRANE PROTEIN-RELATED"/>
    <property type="match status" value="1"/>
</dbReference>
<evidence type="ECO:0000313" key="10">
    <source>
        <dbReference type="EMBL" id="AID67585.1"/>
    </source>
</evidence>
<geneLocation type="chloroplast" evidence="10"/>
<feature type="transmembrane region" description="Helical" evidence="9">
    <location>
        <begin position="50"/>
        <end position="70"/>
    </location>
</feature>
<evidence type="ECO:0000256" key="7">
    <source>
        <dbReference type="ARBA" id="ARBA00023136"/>
    </source>
</evidence>
<keyword evidence="4 9" id="KW-0375">Hydrogen ion transport</keyword>
<comment type="subcellular location">
    <subcellularLocation>
        <location evidence="1">Membrane</location>
        <topology evidence="1">Multi-pass membrane protein</topology>
    </subcellularLocation>
    <subcellularLocation>
        <location evidence="9">Plastid</location>
        <location evidence="9">Chloroplast inner membrane</location>
        <topology evidence="9">Multi-pass membrane protein</topology>
    </subcellularLocation>
</comment>
<reference evidence="10" key="1">
    <citation type="journal article" date="2014" name="BMC Genomics">
        <title>Six newly sequenced chloroplast genomes from prasinophyte green algae provide insights into the relationships among prasinophyte lineages and the diversity of streamlined genome architecture in picoplanktonic species.</title>
        <authorList>
            <person name="Lemieux C."/>
            <person name="Otis C."/>
            <person name="Turmel M."/>
        </authorList>
    </citation>
    <scope>NUCLEOTIDE SEQUENCE</scope>
</reference>
<keyword evidence="9" id="KW-1001">Plastid inner membrane</keyword>
<dbReference type="InterPro" id="IPR004282">
    <property type="entry name" value="CemA"/>
</dbReference>
<dbReference type="GO" id="GO:0015078">
    <property type="term" value="F:proton transmembrane transporter activity"/>
    <property type="evidence" value="ECO:0007669"/>
    <property type="project" value="UniProtKB-UniRule"/>
</dbReference>
<protein>
    <recommendedName>
        <fullName evidence="9">Potassium/proton antiporter CemA</fullName>
    </recommendedName>
    <alternativeName>
        <fullName evidence="9">Chloroplast envelope membrane protein A</fullName>
        <shortName evidence="9">CemA</shortName>
    </alternativeName>
</protein>
<evidence type="ECO:0000256" key="5">
    <source>
        <dbReference type="ARBA" id="ARBA00022989"/>
    </source>
</evidence>
<proteinExistence type="inferred from homology"/>
<dbReference type="GO" id="GO:0015297">
    <property type="term" value="F:antiporter activity"/>
    <property type="evidence" value="ECO:0007669"/>
    <property type="project" value="UniProtKB-KW"/>
</dbReference>
<dbReference type="RefSeq" id="YP_009057813.1">
    <property type="nucleotide sequence ID" value="NC_024828.1"/>
</dbReference>
<sequence>MVAFEKTGFVPRSIPRTFIRFIQELFPSTEKEVIAEFRLSRYQALTAVKYLLQLIFIPYFLGWVAEILVIHPIIESLWNKFHPEIFLNISQQQEACAELDALEEQIYFDTLLGEVVNLDLQLQARSLAEFYNKESISSITNLFTDSSRIIFFFTLCNVQKRQIAVLKSFVDELLYRLSDTTKAFCIILITDIFVGFHSPHGWEVVLTSWIHHLGFPESSSFVMLFVATFPVILDTAFKYWIFRYLNQIAPSAVATFHNMNE</sequence>
<keyword evidence="9" id="KW-0633">Potassium transport</keyword>
<dbReference type="GO" id="GO:0006813">
    <property type="term" value="P:potassium ion transport"/>
    <property type="evidence" value="ECO:0007669"/>
    <property type="project" value="UniProtKB-UniRule"/>
</dbReference>
<dbReference type="EMBL" id="KJ746599">
    <property type="protein sequence ID" value="AID67585.1"/>
    <property type="molecule type" value="Genomic_DNA"/>
</dbReference>
<evidence type="ECO:0000256" key="6">
    <source>
        <dbReference type="ARBA" id="ARBA00023065"/>
    </source>
</evidence>
<evidence type="ECO:0000256" key="2">
    <source>
        <dbReference type="ARBA" id="ARBA00022448"/>
    </source>
</evidence>
<keyword evidence="2 9" id="KW-0813">Transport</keyword>
<evidence type="ECO:0000256" key="3">
    <source>
        <dbReference type="ARBA" id="ARBA00022692"/>
    </source>
</evidence>
<dbReference type="Pfam" id="PF03040">
    <property type="entry name" value="CemA"/>
    <property type="match status" value="1"/>
</dbReference>
<keyword evidence="5 9" id="KW-1133">Transmembrane helix</keyword>
<dbReference type="PANTHER" id="PTHR33650:SF2">
    <property type="entry name" value="CHLOROPLAST ENVELOPE MEMBRANE PROTEIN"/>
    <property type="match status" value="1"/>
</dbReference>
<keyword evidence="10" id="KW-0934">Plastid</keyword>
<feature type="transmembrane region" description="Helical" evidence="9">
    <location>
        <begin position="183"/>
        <end position="202"/>
    </location>
</feature>
<organism evidence="10">
    <name type="scientific">Picocystis salinarum</name>
    <dbReference type="NCBI Taxonomy" id="88271"/>
    <lineage>
        <taxon>Eukaryota</taxon>
        <taxon>Viridiplantae</taxon>
        <taxon>Chlorophyta</taxon>
        <taxon>Picocystophyceae</taxon>
        <taxon>Picocystales</taxon>
        <taxon>Picocystaceae</taxon>
        <taxon>Picocystis</taxon>
    </lineage>
</organism>
<feature type="transmembrane region" description="Helical" evidence="9">
    <location>
        <begin position="222"/>
        <end position="241"/>
    </location>
</feature>
<gene>
    <name evidence="9 10" type="primary">cemA</name>
</gene>
<keyword evidence="9" id="KW-0050">Antiport</keyword>
<keyword evidence="7 9" id="KW-0472">Membrane</keyword>
<comment type="catalytic activity">
    <reaction evidence="9">
        <text>K(+)(in) + H(+)(out) = K(+)(out) + H(+)(in)</text>
        <dbReference type="Rhea" id="RHEA:29467"/>
        <dbReference type="ChEBI" id="CHEBI:15378"/>
        <dbReference type="ChEBI" id="CHEBI:29103"/>
    </reaction>
</comment>
<dbReference type="HAMAP" id="MF_01308">
    <property type="entry name" value="CemA_PxcA"/>
    <property type="match status" value="1"/>
</dbReference>
<dbReference type="AlphaFoldDB" id="A0A088CIB4"/>
<evidence type="ECO:0000256" key="1">
    <source>
        <dbReference type="ARBA" id="ARBA00004141"/>
    </source>
</evidence>
<evidence type="ECO:0000256" key="4">
    <source>
        <dbReference type="ARBA" id="ARBA00022781"/>
    </source>
</evidence>
<keyword evidence="10" id="KW-0150">Chloroplast</keyword>
<keyword evidence="6 9" id="KW-0406">Ion transport</keyword>
<dbReference type="GO" id="GO:0009706">
    <property type="term" value="C:chloroplast inner membrane"/>
    <property type="evidence" value="ECO:0007669"/>
    <property type="project" value="UniProtKB-SubCell"/>
</dbReference>
<keyword evidence="9" id="KW-0630">Potassium</keyword>
<name>A0A088CIB4_9CHLO</name>